<dbReference type="Proteomes" id="UP000324222">
    <property type="component" value="Unassembled WGS sequence"/>
</dbReference>
<dbReference type="EMBL" id="VSRR010000719">
    <property type="protein sequence ID" value="MPC18898.1"/>
    <property type="molecule type" value="Genomic_DNA"/>
</dbReference>
<feature type="region of interest" description="Disordered" evidence="1">
    <location>
        <begin position="68"/>
        <end position="99"/>
    </location>
</feature>
<comment type="caution">
    <text evidence="2">The sequence shown here is derived from an EMBL/GenBank/DDBJ whole genome shotgun (WGS) entry which is preliminary data.</text>
</comment>
<organism evidence="2 3">
    <name type="scientific">Portunus trituberculatus</name>
    <name type="common">Swimming crab</name>
    <name type="synonym">Neptunus trituberculatus</name>
    <dbReference type="NCBI Taxonomy" id="210409"/>
    <lineage>
        <taxon>Eukaryota</taxon>
        <taxon>Metazoa</taxon>
        <taxon>Ecdysozoa</taxon>
        <taxon>Arthropoda</taxon>
        <taxon>Crustacea</taxon>
        <taxon>Multicrustacea</taxon>
        <taxon>Malacostraca</taxon>
        <taxon>Eumalacostraca</taxon>
        <taxon>Eucarida</taxon>
        <taxon>Decapoda</taxon>
        <taxon>Pleocyemata</taxon>
        <taxon>Brachyura</taxon>
        <taxon>Eubrachyura</taxon>
        <taxon>Portunoidea</taxon>
        <taxon>Portunidae</taxon>
        <taxon>Portuninae</taxon>
        <taxon>Portunus</taxon>
    </lineage>
</organism>
<accession>A0A5B7DC20</accession>
<gene>
    <name evidence="2" type="ORF">E2C01_011796</name>
</gene>
<name>A0A5B7DC20_PORTR</name>
<reference evidence="2 3" key="1">
    <citation type="submission" date="2019-05" db="EMBL/GenBank/DDBJ databases">
        <title>Another draft genome of Portunus trituberculatus and its Hox gene families provides insights of decapod evolution.</title>
        <authorList>
            <person name="Jeong J.-H."/>
            <person name="Song I."/>
            <person name="Kim S."/>
            <person name="Choi T."/>
            <person name="Kim D."/>
            <person name="Ryu S."/>
            <person name="Kim W."/>
        </authorList>
    </citation>
    <scope>NUCLEOTIDE SEQUENCE [LARGE SCALE GENOMIC DNA]</scope>
    <source>
        <tissue evidence="2">Muscle</tissue>
    </source>
</reference>
<sequence>MKEAIKYRGGKQVVGYTSQDSAWRQNPTLFLKATSTTLTLHRHLSSLLARVSSGNSHVYHWYRVSESACSPSPAQPSPLSPRNEMKRRLVAADSTNVLS</sequence>
<protein>
    <submittedName>
        <fullName evidence="2">Uncharacterized protein</fullName>
    </submittedName>
</protein>
<evidence type="ECO:0000313" key="2">
    <source>
        <dbReference type="EMBL" id="MPC18898.1"/>
    </source>
</evidence>
<evidence type="ECO:0000256" key="1">
    <source>
        <dbReference type="SAM" id="MobiDB-lite"/>
    </source>
</evidence>
<keyword evidence="3" id="KW-1185">Reference proteome</keyword>
<dbReference type="AlphaFoldDB" id="A0A5B7DC20"/>
<evidence type="ECO:0000313" key="3">
    <source>
        <dbReference type="Proteomes" id="UP000324222"/>
    </source>
</evidence>
<proteinExistence type="predicted"/>